<proteinExistence type="predicted"/>
<comment type="caution">
    <text evidence="1">The sequence shown here is derived from an EMBL/GenBank/DDBJ whole genome shotgun (WGS) entry which is preliminary data.</text>
</comment>
<accession>A0ABN9QU24</accession>
<keyword evidence="2" id="KW-1185">Reference proteome</keyword>
<dbReference type="EMBL" id="CAUYUJ010004413">
    <property type="protein sequence ID" value="CAK0809435.1"/>
    <property type="molecule type" value="Genomic_DNA"/>
</dbReference>
<sequence length="139" mass="14412">MLATPAGSGRDAVLLGYSPIKPGTLKGPGDVTGRNMYICLSPIDEHLFSAGAEPDCGFWEQVANGPCSKWMLLSCSFCFIVPAAIHLVLCEGWPDRAAGLSLGLVSVTSTLCDSICVHAAVYESGGYDRTAKAVGTTAG</sequence>
<reference evidence="1" key="1">
    <citation type="submission" date="2023-10" db="EMBL/GenBank/DDBJ databases">
        <authorList>
            <person name="Chen Y."/>
            <person name="Shah S."/>
            <person name="Dougan E. K."/>
            <person name="Thang M."/>
            <person name="Chan C."/>
        </authorList>
    </citation>
    <scope>NUCLEOTIDE SEQUENCE [LARGE SCALE GENOMIC DNA]</scope>
</reference>
<gene>
    <name evidence="1" type="ORF">PCOR1329_LOCUS14689</name>
</gene>
<dbReference type="Proteomes" id="UP001189429">
    <property type="component" value="Unassembled WGS sequence"/>
</dbReference>
<name>A0ABN9QU24_9DINO</name>
<protein>
    <submittedName>
        <fullName evidence="1">Uncharacterized protein</fullName>
    </submittedName>
</protein>
<evidence type="ECO:0000313" key="2">
    <source>
        <dbReference type="Proteomes" id="UP001189429"/>
    </source>
</evidence>
<evidence type="ECO:0000313" key="1">
    <source>
        <dbReference type="EMBL" id="CAK0809435.1"/>
    </source>
</evidence>
<organism evidence="1 2">
    <name type="scientific">Prorocentrum cordatum</name>
    <dbReference type="NCBI Taxonomy" id="2364126"/>
    <lineage>
        <taxon>Eukaryota</taxon>
        <taxon>Sar</taxon>
        <taxon>Alveolata</taxon>
        <taxon>Dinophyceae</taxon>
        <taxon>Prorocentrales</taxon>
        <taxon>Prorocentraceae</taxon>
        <taxon>Prorocentrum</taxon>
    </lineage>
</organism>